<evidence type="ECO:0000256" key="1">
    <source>
        <dbReference type="ARBA" id="ARBA00022723"/>
    </source>
</evidence>
<dbReference type="STRING" id="2282107.A0A286UWY2"/>
<feature type="region of interest" description="Disordered" evidence="6">
    <location>
        <begin position="171"/>
        <end position="205"/>
    </location>
</feature>
<name>A0A286UWY2_9AGAM</name>
<feature type="binding site" description="axial binding residue" evidence="5">
    <location>
        <position position="489"/>
    </location>
    <ligand>
        <name>heme b</name>
        <dbReference type="ChEBI" id="CHEBI:60344"/>
    </ligand>
    <ligandPart>
        <name>Fe</name>
        <dbReference type="ChEBI" id="CHEBI:18248"/>
    </ligandPart>
</feature>
<reference evidence="7 8" key="1">
    <citation type="journal article" date="2017" name="Mol. Ecol.">
        <title>Comparative and population genomic landscape of Phellinus noxius: A hypervariable fungus causing root rot in trees.</title>
        <authorList>
            <person name="Chung C.L."/>
            <person name="Lee T.J."/>
            <person name="Akiba M."/>
            <person name="Lee H.H."/>
            <person name="Kuo T.H."/>
            <person name="Liu D."/>
            <person name="Ke H.M."/>
            <person name="Yokoi T."/>
            <person name="Roa M.B."/>
            <person name="Lu M.J."/>
            <person name="Chang Y.Y."/>
            <person name="Ann P.J."/>
            <person name="Tsai J.N."/>
            <person name="Chen C.Y."/>
            <person name="Tzean S.S."/>
            <person name="Ota Y."/>
            <person name="Hattori T."/>
            <person name="Sahashi N."/>
            <person name="Liou R.F."/>
            <person name="Kikuchi T."/>
            <person name="Tsai I.J."/>
        </authorList>
    </citation>
    <scope>NUCLEOTIDE SEQUENCE [LARGE SCALE GENOMIC DNA]</scope>
    <source>
        <strain evidence="7 8">FFPRI411160</strain>
    </source>
</reference>
<dbReference type="GO" id="GO:0006631">
    <property type="term" value="P:fatty acid metabolic process"/>
    <property type="evidence" value="ECO:0007669"/>
    <property type="project" value="UniProtKB-ARBA"/>
</dbReference>
<dbReference type="InterPro" id="IPR019791">
    <property type="entry name" value="Haem_peroxidase_animal"/>
</dbReference>
<feature type="compositionally biased region" description="Polar residues" evidence="6">
    <location>
        <begin position="171"/>
        <end position="187"/>
    </location>
</feature>
<dbReference type="GO" id="GO:0046872">
    <property type="term" value="F:metal ion binding"/>
    <property type="evidence" value="ECO:0007669"/>
    <property type="project" value="UniProtKB-KW"/>
</dbReference>
<evidence type="ECO:0000256" key="5">
    <source>
        <dbReference type="PIRSR" id="PIRSR619791-2"/>
    </source>
</evidence>
<dbReference type="AlphaFoldDB" id="A0A286UWY2"/>
<comment type="caution">
    <text evidence="7">The sequence shown here is derived from an EMBL/GenBank/DDBJ whole genome shotgun (WGS) entry which is preliminary data.</text>
</comment>
<dbReference type="EMBL" id="NBII01000001">
    <property type="protein sequence ID" value="PAV24106.1"/>
    <property type="molecule type" value="Genomic_DNA"/>
</dbReference>
<organism evidence="7 8">
    <name type="scientific">Pyrrhoderma noxium</name>
    <dbReference type="NCBI Taxonomy" id="2282107"/>
    <lineage>
        <taxon>Eukaryota</taxon>
        <taxon>Fungi</taxon>
        <taxon>Dikarya</taxon>
        <taxon>Basidiomycota</taxon>
        <taxon>Agaricomycotina</taxon>
        <taxon>Agaricomycetes</taxon>
        <taxon>Hymenochaetales</taxon>
        <taxon>Hymenochaetaceae</taxon>
        <taxon>Pyrrhoderma</taxon>
    </lineage>
</organism>
<dbReference type="GO" id="GO:0020037">
    <property type="term" value="F:heme binding"/>
    <property type="evidence" value="ECO:0007669"/>
    <property type="project" value="InterPro"/>
</dbReference>
<gene>
    <name evidence="7" type="ORF">PNOK_0117400</name>
</gene>
<accession>A0A286UWY2</accession>
<evidence type="ECO:0000256" key="4">
    <source>
        <dbReference type="ARBA" id="ARBA00023004"/>
    </source>
</evidence>
<keyword evidence="3" id="KW-0560">Oxidoreductase</keyword>
<dbReference type="SUPFAM" id="SSF48113">
    <property type="entry name" value="Heme-dependent peroxidases"/>
    <property type="match status" value="1"/>
</dbReference>
<evidence type="ECO:0000313" key="7">
    <source>
        <dbReference type="EMBL" id="PAV24106.1"/>
    </source>
</evidence>
<evidence type="ECO:0000256" key="6">
    <source>
        <dbReference type="SAM" id="MobiDB-lite"/>
    </source>
</evidence>
<dbReference type="PANTHER" id="PTHR11903:SF37">
    <property type="entry name" value="PSI-PRODUCING OXYGENASE A"/>
    <property type="match status" value="1"/>
</dbReference>
<dbReference type="PANTHER" id="PTHR11903">
    <property type="entry name" value="PROSTAGLANDIN G/H SYNTHASE"/>
    <property type="match status" value="1"/>
</dbReference>
<dbReference type="Pfam" id="PF03098">
    <property type="entry name" value="An_peroxidase"/>
    <property type="match status" value="1"/>
</dbReference>
<dbReference type="Proteomes" id="UP000217199">
    <property type="component" value="Unassembled WGS sequence"/>
</dbReference>
<dbReference type="OrthoDB" id="823504at2759"/>
<keyword evidence="8" id="KW-1185">Reference proteome</keyword>
<dbReference type="InterPro" id="IPR010255">
    <property type="entry name" value="Haem_peroxidase_sf"/>
</dbReference>
<dbReference type="InterPro" id="IPR050783">
    <property type="entry name" value="Oxylipin_biosynth_metab"/>
</dbReference>
<evidence type="ECO:0000256" key="2">
    <source>
        <dbReference type="ARBA" id="ARBA00022964"/>
    </source>
</evidence>
<keyword evidence="5" id="KW-0349">Heme</keyword>
<dbReference type="PROSITE" id="PS50292">
    <property type="entry name" value="PEROXIDASE_3"/>
    <property type="match status" value="1"/>
</dbReference>
<evidence type="ECO:0000256" key="3">
    <source>
        <dbReference type="ARBA" id="ARBA00023002"/>
    </source>
</evidence>
<proteinExistence type="predicted"/>
<sequence>MSLLLSRALAKIAANADALARSTAPLDPDRRPSATNVVSTHLAHSAHDIDYVLKRGRPFHLNDIPAYIDALKNIDGGQGLDDRKMLLEKVLVLMSRLPPDSEFAKQLEVITIDILYKDLPHPPDTFLPIAHVASAPSRSSNSAANIRKVANEDSTPSSDQSNVHQLYAHTTPSQPYSASSTLLPNSKESAKRVGGKPYAARSADGSGYNLTDPTLGMAGKPYARTVPPTTPVFDRILPDAELIFDLLLARRPSKSSVFPGHYIGKGDKRLPSSDPHAIPGHTVLPETDENGFAPHPGGLSSLFFGFANLIIHSIFDSSHSQPGVNVVSSYLDLSPLYGSSKADNNRVRRLDGTGRLWEDVFADKRILFMPPNVGALLILFCRNHNYIASKLLQINENKSYIDDIQSLSLSDKQAQDDELFDRSRLINCGWFMQGILRDYVGSILGLVRDGFEWRLDPLAASREIDHSLTERGRGNMVSMEFNFMYRWHHCLSQEDTKWTESIFERVLGLGDVNERKARGENVWKIGTKAFTRALTDNLLAPEDVRTWTFDGPNGETLVRDPESGAFPDEDLAKILQNATKARAGAFKARGIPEVLRVVEVLGIHQSRSWGACTMNDFRRFMGLKPFASFSEWNSDPEISRVAETLYGGDIEQLELYVGLQAEESKPPIQGAGLCSGYTISRAILADAVALVRGDRFLTTEFNVYNLSSWGYQDVFAQPNDGAYGGEITRLLYRTLPGCYPMNSVYARFAFLDPEFMKEALEKRSANVSKYDFEKPGKKTRIIVLEGEAGREILRVGGKTSSLESVSRKRAGELTGKSINTRSFQLIGDTLNHLNMNGQYGSLLAHITESLLSEHSILIPDSPTRYVDVTKHVLGLVPIHFVAVEVLGLPLKTSHTPTGEFKDSELGKMLEVVSNYVFENKDAYMDWVLREGAQHTTKIGMRTVTEHLRRLMNQGLATKLSDSLIQWYTGESKRSDEFLSELLSRARKLQRTKRGKSELIEDVASIVTASLLSSTMIYAKAAVNVVEAFLNEHGPKKELLVNAAKNLTGWGVDGAERNMIWTYAVQALRANPPVSSLLFEVEQNLNANKIHLKRGQTVYCNLINLNQDSDELALGLDDFGLISPSFLKSTLPDVLRVIFGLTSIRLADGSSRKSSKFVEKPFGLPEIRYLTAKENISPFPGSLFVQFDF</sequence>
<dbReference type="GO" id="GO:0006979">
    <property type="term" value="P:response to oxidative stress"/>
    <property type="evidence" value="ECO:0007669"/>
    <property type="project" value="InterPro"/>
</dbReference>
<dbReference type="Gene3D" id="1.10.640.10">
    <property type="entry name" value="Haem peroxidase domain superfamily, animal type"/>
    <property type="match status" value="1"/>
</dbReference>
<dbReference type="InParanoid" id="A0A286UWY2"/>
<keyword evidence="4 5" id="KW-0408">Iron</keyword>
<keyword evidence="2" id="KW-0223">Dioxygenase</keyword>
<dbReference type="InterPro" id="IPR037120">
    <property type="entry name" value="Haem_peroxidase_sf_animal"/>
</dbReference>
<dbReference type="GO" id="GO:0051213">
    <property type="term" value="F:dioxygenase activity"/>
    <property type="evidence" value="ECO:0007669"/>
    <property type="project" value="UniProtKB-KW"/>
</dbReference>
<keyword evidence="1 5" id="KW-0479">Metal-binding</keyword>
<protein>
    <submittedName>
        <fullName evidence="7">Heme peroxidase</fullName>
    </submittedName>
</protein>
<evidence type="ECO:0000313" key="8">
    <source>
        <dbReference type="Proteomes" id="UP000217199"/>
    </source>
</evidence>
<dbReference type="GO" id="GO:0004601">
    <property type="term" value="F:peroxidase activity"/>
    <property type="evidence" value="ECO:0007669"/>
    <property type="project" value="UniProtKB-KW"/>
</dbReference>
<keyword evidence="7" id="KW-0575">Peroxidase</keyword>
<feature type="region of interest" description="Disordered" evidence="6">
    <location>
        <begin position="269"/>
        <end position="291"/>
    </location>
</feature>